<dbReference type="AlphaFoldDB" id="A0A5C6KYN8"/>
<evidence type="ECO:0000259" key="1">
    <source>
        <dbReference type="Pfam" id="PF20251"/>
    </source>
</evidence>
<accession>A0A5C6KYN8</accession>
<dbReference type="EMBL" id="VOIF01000024">
    <property type="protein sequence ID" value="TWV67637.1"/>
    <property type="molecule type" value="Genomic_DNA"/>
</dbReference>
<name>A0A5C6KYN8_9BACT</name>
<evidence type="ECO:0000313" key="2">
    <source>
        <dbReference type="EMBL" id="TWV67637.1"/>
    </source>
</evidence>
<evidence type="ECO:0000313" key="3">
    <source>
        <dbReference type="Proteomes" id="UP000315833"/>
    </source>
</evidence>
<proteinExistence type="predicted"/>
<dbReference type="Proteomes" id="UP000315833">
    <property type="component" value="Unassembled WGS sequence"/>
</dbReference>
<comment type="caution">
    <text evidence="2">The sequence shown here is derived from an EMBL/GenBank/DDBJ whole genome shotgun (WGS) entry which is preliminary data.</text>
</comment>
<sequence length="215" mass="24841">MKFAIHFFLLLCLILCGSCSNKQKKFQPEATNDHEVAIIGSADGPTEIVIGEDSYKQDRDTVIYEIPQCRLWYTKGLSEADKGKEIRMWTERKEYWKDVQVINVFVANPTDVWWNFGRDWSLSVWNGTDWVNPAFKQSLSWTDDAFGIDKAPLFYCFRFPVGEYYHLPKGKYRLAKRFRANGKNLTLTADFSIYDTDIVPVKPLEITGGGRVESK</sequence>
<gene>
    <name evidence="2" type="ORF">FSA04_17630</name>
</gene>
<protein>
    <recommendedName>
        <fullName evidence="1">Bacterial Ig-like domain-containing protein</fullName>
    </recommendedName>
</protein>
<dbReference type="RefSeq" id="WP_146265146.1">
    <property type="nucleotide sequence ID" value="NZ_VOIF01000024.1"/>
</dbReference>
<organism evidence="2 3">
    <name type="scientific">Phocaeicola dorei</name>
    <dbReference type="NCBI Taxonomy" id="357276"/>
    <lineage>
        <taxon>Bacteria</taxon>
        <taxon>Pseudomonadati</taxon>
        <taxon>Bacteroidota</taxon>
        <taxon>Bacteroidia</taxon>
        <taxon>Bacteroidales</taxon>
        <taxon>Bacteroidaceae</taxon>
        <taxon>Phocaeicola</taxon>
    </lineage>
</organism>
<feature type="domain" description="Bacterial Ig-like" evidence="1">
    <location>
        <begin position="84"/>
        <end position="191"/>
    </location>
</feature>
<dbReference type="InterPro" id="IPR046878">
    <property type="entry name" value="Big_14"/>
</dbReference>
<reference evidence="2 3" key="1">
    <citation type="submission" date="2019-07" db="EMBL/GenBank/DDBJ databases">
        <title>Genome sequencing of Bacteroides dorei iSURF_12.</title>
        <authorList>
            <person name="Sevigny J.L."/>
            <person name="Ruoff K.L."/>
            <person name="Price C.E."/>
            <person name="Valls R.A."/>
            <person name="O'Toole G.A."/>
        </authorList>
    </citation>
    <scope>NUCLEOTIDE SEQUENCE [LARGE SCALE GENOMIC DNA]</scope>
    <source>
        <strain evidence="2 3">ANK132K_1B</strain>
    </source>
</reference>
<dbReference type="Pfam" id="PF20251">
    <property type="entry name" value="Big_14"/>
    <property type="match status" value="1"/>
</dbReference>